<dbReference type="EMBL" id="CAXJIO010000011">
    <property type="protein sequence ID" value="CAL2102825.1"/>
    <property type="molecule type" value="Genomic_DNA"/>
</dbReference>
<gene>
    <name evidence="2" type="ORF">T190423A01A_20576</name>
</gene>
<sequence>MQNPLISVIIPVYNRAHSIAKSIESVLNQTYQNFEIIVVDDGSSDNLHSVLKTFNTIKLVTLHKNQGQANARKVGYLKSQGDFICSLDSDDTWEPVFIEESLNYMLKYNLDLFFSNWSRSTRSIAGNLKRFSDLTIFQNETEKEEDVFIFSNAAIRKYILSQCIFPSSSMMIRRTSLSVLWDESIRICDDWELTINLILNNTVKKVGGTYKIFWTKHVSDDNVCDNRSDIAFIERVIEDRIYMQQKFAPLMTLKEKKTFNTSIVESRLRKLIIGVKAKSLKTVLEVFSSDYFNRYLVRSIINGSRRRLKRKIYA</sequence>
<feature type="domain" description="Glycosyltransferase 2-like" evidence="1">
    <location>
        <begin position="7"/>
        <end position="160"/>
    </location>
</feature>
<name>A0ABP1F3E2_9FLAO</name>
<dbReference type="Pfam" id="PF00535">
    <property type="entry name" value="Glycos_transf_2"/>
    <property type="match status" value="1"/>
</dbReference>
<comment type="caution">
    <text evidence="2">The sequence shown here is derived from an EMBL/GenBank/DDBJ whole genome shotgun (WGS) entry which is preliminary data.</text>
</comment>
<dbReference type="RefSeq" id="WP_348721663.1">
    <property type="nucleotide sequence ID" value="NZ_CAXJIO010000011.1"/>
</dbReference>
<evidence type="ECO:0000313" key="2">
    <source>
        <dbReference type="EMBL" id="CAL2102825.1"/>
    </source>
</evidence>
<dbReference type="PANTHER" id="PTHR43685">
    <property type="entry name" value="GLYCOSYLTRANSFERASE"/>
    <property type="match status" value="1"/>
</dbReference>
<keyword evidence="3" id="KW-1185">Reference proteome</keyword>
<reference evidence="2 3" key="1">
    <citation type="submission" date="2024-05" db="EMBL/GenBank/DDBJ databases">
        <authorList>
            <person name="Duchaud E."/>
        </authorList>
    </citation>
    <scope>NUCLEOTIDE SEQUENCE [LARGE SCALE GENOMIC DNA]</scope>
    <source>
        <strain evidence="2">Ena-SAMPLE-TAB-13-05-2024-13:56:06:370-140308</strain>
    </source>
</reference>
<dbReference type="InterPro" id="IPR050834">
    <property type="entry name" value="Glycosyltransf_2"/>
</dbReference>
<evidence type="ECO:0000313" key="3">
    <source>
        <dbReference type="Proteomes" id="UP001497527"/>
    </source>
</evidence>
<protein>
    <submittedName>
        <fullName evidence="2">Glyco_trans_2-like domain-containing protein</fullName>
    </submittedName>
</protein>
<dbReference type="InterPro" id="IPR029044">
    <property type="entry name" value="Nucleotide-diphossugar_trans"/>
</dbReference>
<organism evidence="2 3">
    <name type="scientific">Tenacibaculum polynesiense</name>
    <dbReference type="NCBI Taxonomy" id="3137857"/>
    <lineage>
        <taxon>Bacteria</taxon>
        <taxon>Pseudomonadati</taxon>
        <taxon>Bacteroidota</taxon>
        <taxon>Flavobacteriia</taxon>
        <taxon>Flavobacteriales</taxon>
        <taxon>Flavobacteriaceae</taxon>
        <taxon>Tenacibaculum</taxon>
    </lineage>
</organism>
<accession>A0ABP1F3E2</accession>
<dbReference type="SUPFAM" id="SSF53448">
    <property type="entry name" value="Nucleotide-diphospho-sugar transferases"/>
    <property type="match status" value="1"/>
</dbReference>
<dbReference type="CDD" id="cd00761">
    <property type="entry name" value="Glyco_tranf_GTA_type"/>
    <property type="match status" value="1"/>
</dbReference>
<dbReference type="Gene3D" id="3.90.550.10">
    <property type="entry name" value="Spore Coat Polysaccharide Biosynthesis Protein SpsA, Chain A"/>
    <property type="match status" value="1"/>
</dbReference>
<dbReference type="InterPro" id="IPR001173">
    <property type="entry name" value="Glyco_trans_2-like"/>
</dbReference>
<evidence type="ECO:0000259" key="1">
    <source>
        <dbReference type="Pfam" id="PF00535"/>
    </source>
</evidence>
<dbReference type="PANTHER" id="PTHR43685:SF11">
    <property type="entry name" value="GLYCOSYLTRANSFERASE TAGX-RELATED"/>
    <property type="match status" value="1"/>
</dbReference>
<proteinExistence type="predicted"/>
<dbReference type="Proteomes" id="UP001497527">
    <property type="component" value="Unassembled WGS sequence"/>
</dbReference>